<organism evidence="2 3">
    <name type="scientific">Seriola dumerili</name>
    <name type="common">Greater amberjack</name>
    <name type="synonym">Caranx dumerili</name>
    <dbReference type="NCBI Taxonomy" id="41447"/>
    <lineage>
        <taxon>Eukaryota</taxon>
        <taxon>Metazoa</taxon>
        <taxon>Chordata</taxon>
        <taxon>Craniata</taxon>
        <taxon>Vertebrata</taxon>
        <taxon>Euteleostomi</taxon>
        <taxon>Actinopterygii</taxon>
        <taxon>Neopterygii</taxon>
        <taxon>Teleostei</taxon>
        <taxon>Neoteleostei</taxon>
        <taxon>Acanthomorphata</taxon>
        <taxon>Carangaria</taxon>
        <taxon>Carangiformes</taxon>
        <taxon>Carangidae</taxon>
        <taxon>Seriola</taxon>
    </lineage>
</organism>
<dbReference type="Ensembl" id="ENSSDUT00000004661.1">
    <property type="protein sequence ID" value="ENSSDUP00000004566.1"/>
    <property type="gene ID" value="ENSSDUG00000003388.1"/>
</dbReference>
<accession>A0A3B4TEI3</accession>
<feature type="region of interest" description="Disordered" evidence="1">
    <location>
        <begin position="255"/>
        <end position="290"/>
    </location>
</feature>
<reference evidence="2" key="2">
    <citation type="submission" date="2025-09" db="UniProtKB">
        <authorList>
            <consortium name="Ensembl"/>
        </authorList>
    </citation>
    <scope>IDENTIFICATION</scope>
</reference>
<feature type="region of interest" description="Disordered" evidence="1">
    <location>
        <begin position="312"/>
        <end position="335"/>
    </location>
</feature>
<keyword evidence="3" id="KW-1185">Reference proteome</keyword>
<dbReference type="STRING" id="41447.ENSSDUP00000004566"/>
<reference evidence="2" key="1">
    <citation type="submission" date="2025-08" db="UniProtKB">
        <authorList>
            <consortium name="Ensembl"/>
        </authorList>
    </citation>
    <scope>IDENTIFICATION</scope>
</reference>
<feature type="compositionally biased region" description="Pro residues" evidence="1">
    <location>
        <begin position="263"/>
        <end position="272"/>
    </location>
</feature>
<feature type="compositionally biased region" description="Pro residues" evidence="1">
    <location>
        <begin position="204"/>
        <end position="220"/>
    </location>
</feature>
<dbReference type="Proteomes" id="UP000261420">
    <property type="component" value="Unplaced"/>
</dbReference>
<dbReference type="OMA" id="NVDPRWY"/>
<proteinExistence type="predicted"/>
<name>A0A3B4TEI3_SERDU</name>
<dbReference type="AlphaFoldDB" id="A0A3B4TEI3"/>
<sequence>KSAVCAGSSHPPTAKPALHADRSAMCSTQISTRGHLNIDSEKANDFLTHSRPKRNADSRWYRGNPDFQSYYRYYSSIGHTEGLYEIDKLRMLYQQMRYLEHTYGPNASYFQNKLGVPMIMCDPATDKKCKVIPPPPPMKGVPKPTEPPVTPPPLPLAPFISQADVLYLCNKKDPLCKPHIVYMPTGAVPVLCDPRYHPHCSPQKAPPAPVAVPQLPPPPPKKSKSPPAPIRTFKGMEYDCDPYWDPDCLIDHPPRPIKGKIMVPPPPPPPPAVEEKEEPVEEPPPPAPIEKKLTVYPYPYYYPMPYDPRDDLYDPARFKYPEPAAAADEPAEDSQ</sequence>
<feature type="region of interest" description="Disordered" evidence="1">
    <location>
        <begin position="1"/>
        <end position="21"/>
    </location>
</feature>
<dbReference type="GeneTree" id="ENSGT00390000005067"/>
<evidence type="ECO:0000313" key="3">
    <source>
        <dbReference type="Proteomes" id="UP000261420"/>
    </source>
</evidence>
<protein>
    <submittedName>
        <fullName evidence="2">Pollen-specific leucine-rich repeat extensin-like protein 3</fullName>
    </submittedName>
</protein>
<evidence type="ECO:0000313" key="2">
    <source>
        <dbReference type="Ensembl" id="ENSSDUP00000004566.1"/>
    </source>
</evidence>
<feature type="region of interest" description="Disordered" evidence="1">
    <location>
        <begin position="203"/>
        <end position="231"/>
    </location>
</feature>
<evidence type="ECO:0000256" key="1">
    <source>
        <dbReference type="SAM" id="MobiDB-lite"/>
    </source>
</evidence>